<dbReference type="GO" id="GO:0007165">
    <property type="term" value="P:signal transduction"/>
    <property type="evidence" value="ECO:0007669"/>
    <property type="project" value="InterPro"/>
</dbReference>
<gene>
    <name evidence="6" type="ORF">KM92DES2_10658</name>
</gene>
<feature type="coiled-coil region" evidence="3">
    <location>
        <begin position="121"/>
        <end position="158"/>
    </location>
</feature>
<evidence type="ECO:0000256" key="2">
    <source>
        <dbReference type="ARBA" id="ARBA00034247"/>
    </source>
</evidence>
<dbReference type="Gene3D" id="3.30.70.270">
    <property type="match status" value="1"/>
</dbReference>
<dbReference type="PROSITE" id="PS50887">
    <property type="entry name" value="GGDEF"/>
    <property type="match status" value="1"/>
</dbReference>
<accession>A0A212J7K0</accession>
<dbReference type="CDD" id="cd06225">
    <property type="entry name" value="HAMP"/>
    <property type="match status" value="1"/>
</dbReference>
<dbReference type="SUPFAM" id="SSF55073">
    <property type="entry name" value="Nucleotide cyclase"/>
    <property type="match status" value="1"/>
</dbReference>
<dbReference type="GO" id="GO:0043709">
    <property type="term" value="P:cell adhesion involved in single-species biofilm formation"/>
    <property type="evidence" value="ECO:0007669"/>
    <property type="project" value="TreeGrafter"/>
</dbReference>
<feature type="domain" description="GGDEF" evidence="5">
    <location>
        <begin position="193"/>
        <end position="334"/>
    </location>
</feature>
<dbReference type="EC" id="2.7.7.65" evidence="1"/>
<dbReference type="RefSeq" id="WP_215647134.1">
    <property type="nucleotide sequence ID" value="NZ_LT598928.1"/>
</dbReference>
<dbReference type="CDD" id="cd01949">
    <property type="entry name" value="GGDEF"/>
    <property type="match status" value="1"/>
</dbReference>
<dbReference type="InterPro" id="IPR043128">
    <property type="entry name" value="Rev_trsase/Diguanyl_cyclase"/>
</dbReference>
<dbReference type="PROSITE" id="PS50885">
    <property type="entry name" value="HAMP"/>
    <property type="match status" value="1"/>
</dbReference>
<dbReference type="SMART" id="SM00267">
    <property type="entry name" value="GGDEF"/>
    <property type="match status" value="1"/>
</dbReference>
<dbReference type="Pfam" id="PF00990">
    <property type="entry name" value="GGDEF"/>
    <property type="match status" value="1"/>
</dbReference>
<dbReference type="GO" id="GO:1902201">
    <property type="term" value="P:negative regulation of bacterial-type flagellum-dependent cell motility"/>
    <property type="evidence" value="ECO:0007669"/>
    <property type="project" value="TreeGrafter"/>
</dbReference>
<sequence>MKMDLFVDCDKQKNMVHNVLHHVEKLLDAATPPDIPSAFTKNEDFVRLHEKIILLRDIITSFASGDLSPQITMSGVVAGSCKALQANLRHMTWKVQQVENGDYSQRMDFMGDFSSSFNSMVVQLASTIEALQQKEASLQEEARQRNEAMRQLEQSEAKFKYMAQHDPLTGVFNRRFFFFSAMEQMERCFAMRKNCCYCLLDVDHFKKFNDTYGHVEGDWALKHIVEHAQKSLRRADIMGRYGGEEFIFFFSDADFDQGLAAAERIRLAVENTPCQLQDGRKIPLTVSMGVAGLLAKNAADQNSNTLQQWAIKQADNALYKAKNCGRNRVCVSEPSVEIGE</sequence>
<evidence type="ECO:0000256" key="1">
    <source>
        <dbReference type="ARBA" id="ARBA00012528"/>
    </source>
</evidence>
<dbReference type="GO" id="GO:0005886">
    <property type="term" value="C:plasma membrane"/>
    <property type="evidence" value="ECO:0007669"/>
    <property type="project" value="TreeGrafter"/>
</dbReference>
<feature type="domain" description="HAMP" evidence="4">
    <location>
        <begin position="82"/>
        <end position="129"/>
    </location>
</feature>
<dbReference type="NCBIfam" id="TIGR00254">
    <property type="entry name" value="GGDEF"/>
    <property type="match status" value="1"/>
</dbReference>
<dbReference type="AlphaFoldDB" id="A0A212J7K0"/>
<dbReference type="GO" id="GO:0052621">
    <property type="term" value="F:diguanylate cyclase activity"/>
    <property type="evidence" value="ECO:0007669"/>
    <property type="project" value="UniProtKB-EC"/>
</dbReference>
<protein>
    <recommendedName>
        <fullName evidence="1">diguanylate cyclase</fullName>
        <ecNumber evidence="1">2.7.7.65</ecNumber>
    </recommendedName>
</protein>
<evidence type="ECO:0000256" key="3">
    <source>
        <dbReference type="SAM" id="Coils"/>
    </source>
</evidence>
<evidence type="ECO:0000259" key="5">
    <source>
        <dbReference type="PROSITE" id="PS50887"/>
    </source>
</evidence>
<evidence type="ECO:0000259" key="4">
    <source>
        <dbReference type="PROSITE" id="PS50885"/>
    </source>
</evidence>
<keyword evidence="3" id="KW-0175">Coiled coil</keyword>
<dbReference type="InterPro" id="IPR029787">
    <property type="entry name" value="Nucleotide_cyclase"/>
</dbReference>
<comment type="catalytic activity">
    <reaction evidence="2">
        <text>2 GTP = 3',3'-c-di-GMP + 2 diphosphate</text>
        <dbReference type="Rhea" id="RHEA:24898"/>
        <dbReference type="ChEBI" id="CHEBI:33019"/>
        <dbReference type="ChEBI" id="CHEBI:37565"/>
        <dbReference type="ChEBI" id="CHEBI:58805"/>
        <dbReference type="EC" id="2.7.7.65"/>
    </reaction>
</comment>
<dbReference type="InterPro" id="IPR000160">
    <property type="entry name" value="GGDEF_dom"/>
</dbReference>
<dbReference type="PANTHER" id="PTHR45138:SF9">
    <property type="entry name" value="DIGUANYLATE CYCLASE DGCM-RELATED"/>
    <property type="match status" value="1"/>
</dbReference>
<evidence type="ECO:0000313" key="6">
    <source>
        <dbReference type="EMBL" id="SBV95398.1"/>
    </source>
</evidence>
<proteinExistence type="predicted"/>
<reference evidence="6" key="1">
    <citation type="submission" date="2016-04" db="EMBL/GenBank/DDBJ databases">
        <authorList>
            <person name="Evans L.H."/>
            <person name="Alamgir A."/>
            <person name="Owens N."/>
            <person name="Weber N.D."/>
            <person name="Virtaneva K."/>
            <person name="Barbian K."/>
            <person name="Babar A."/>
            <person name="Rosenke K."/>
        </authorList>
    </citation>
    <scope>NUCLEOTIDE SEQUENCE</scope>
    <source>
        <strain evidence="6">92-2</strain>
    </source>
</reference>
<name>A0A212J7K0_9BACT</name>
<dbReference type="PANTHER" id="PTHR45138">
    <property type="entry name" value="REGULATORY COMPONENTS OF SENSORY TRANSDUCTION SYSTEM"/>
    <property type="match status" value="1"/>
</dbReference>
<dbReference type="InterPro" id="IPR050469">
    <property type="entry name" value="Diguanylate_Cyclase"/>
</dbReference>
<organism evidence="6">
    <name type="scientific">uncultured Desulfovibrio sp</name>
    <dbReference type="NCBI Taxonomy" id="167968"/>
    <lineage>
        <taxon>Bacteria</taxon>
        <taxon>Pseudomonadati</taxon>
        <taxon>Thermodesulfobacteriota</taxon>
        <taxon>Desulfovibrionia</taxon>
        <taxon>Desulfovibrionales</taxon>
        <taxon>Desulfovibrionaceae</taxon>
        <taxon>Desulfovibrio</taxon>
        <taxon>environmental samples</taxon>
    </lineage>
</organism>
<dbReference type="FunFam" id="3.30.70.270:FF:000001">
    <property type="entry name" value="Diguanylate cyclase domain protein"/>
    <property type="match status" value="1"/>
</dbReference>
<dbReference type="EMBL" id="FLUP01000001">
    <property type="protein sequence ID" value="SBV95398.1"/>
    <property type="molecule type" value="Genomic_DNA"/>
</dbReference>
<dbReference type="InterPro" id="IPR003660">
    <property type="entry name" value="HAMP_dom"/>
</dbReference>